<dbReference type="InterPro" id="IPR009030">
    <property type="entry name" value="Growth_fac_rcpt_cys_sf"/>
</dbReference>
<dbReference type="SUPFAM" id="SSF57535">
    <property type="entry name" value="Complement control module/SCR domain"/>
    <property type="match status" value="4"/>
</dbReference>
<dbReference type="InterPro" id="IPR003410">
    <property type="entry name" value="HYR_dom"/>
</dbReference>
<dbReference type="Gene3D" id="2.20.100.10">
    <property type="entry name" value="Thrombospondin type-1 (TSP1) repeat"/>
    <property type="match status" value="1"/>
</dbReference>
<dbReference type="SUPFAM" id="SSF82895">
    <property type="entry name" value="TSP-1 type 1 repeat"/>
    <property type="match status" value="1"/>
</dbReference>
<dbReference type="PANTHER" id="PTHR46343">
    <property type="entry name" value="HYR DOMAIN-CONTAINING PROTEIN"/>
    <property type="match status" value="1"/>
</dbReference>
<dbReference type="SUPFAM" id="SSF57196">
    <property type="entry name" value="EGF/Laminin"/>
    <property type="match status" value="2"/>
</dbReference>
<dbReference type="Pfam" id="PF00090">
    <property type="entry name" value="TSP_1"/>
    <property type="match status" value="1"/>
</dbReference>
<dbReference type="SMART" id="SM00181">
    <property type="entry name" value="EGF"/>
    <property type="match status" value="2"/>
</dbReference>
<keyword evidence="6" id="KW-1185">Reference proteome</keyword>
<dbReference type="SMART" id="SM00179">
    <property type="entry name" value="EGF_CA"/>
    <property type="match status" value="2"/>
</dbReference>
<dbReference type="SMART" id="SM00209">
    <property type="entry name" value="TSP1"/>
    <property type="match status" value="1"/>
</dbReference>
<reference evidence="5" key="1">
    <citation type="submission" date="2022-11" db="EMBL/GenBank/DDBJ databases">
        <title>Centuries of genome instability and evolution in soft-shell clam transmissible cancer (bioRxiv).</title>
        <authorList>
            <person name="Hart S.F.M."/>
            <person name="Yonemitsu M.A."/>
            <person name="Giersch R.M."/>
            <person name="Beal B.F."/>
            <person name="Arriagada G."/>
            <person name="Davis B.W."/>
            <person name="Ostrander E.A."/>
            <person name="Goff S.P."/>
            <person name="Metzger M.J."/>
        </authorList>
    </citation>
    <scope>NUCLEOTIDE SEQUENCE</scope>
    <source>
        <strain evidence="5">MELC-2E11</strain>
        <tissue evidence="5">Siphon/mantle</tissue>
    </source>
</reference>
<dbReference type="InterPro" id="IPR000152">
    <property type="entry name" value="EGF-type_Asp/Asn_hydroxyl_site"/>
</dbReference>
<organism evidence="5 6">
    <name type="scientific">Mya arenaria</name>
    <name type="common">Soft-shell clam</name>
    <dbReference type="NCBI Taxonomy" id="6604"/>
    <lineage>
        <taxon>Eukaryota</taxon>
        <taxon>Metazoa</taxon>
        <taxon>Spiralia</taxon>
        <taxon>Lophotrochozoa</taxon>
        <taxon>Mollusca</taxon>
        <taxon>Bivalvia</taxon>
        <taxon>Autobranchia</taxon>
        <taxon>Heteroconchia</taxon>
        <taxon>Euheterodonta</taxon>
        <taxon>Imparidentia</taxon>
        <taxon>Neoheterodontei</taxon>
        <taxon>Myida</taxon>
        <taxon>Myoidea</taxon>
        <taxon>Myidae</taxon>
        <taxon>Mya</taxon>
    </lineage>
</organism>
<dbReference type="EMBL" id="CP111012">
    <property type="protein sequence ID" value="WAQ94726.1"/>
    <property type="molecule type" value="Genomic_DNA"/>
</dbReference>
<gene>
    <name evidence="5" type="ORF">MAR_007197</name>
</gene>
<dbReference type="SMART" id="SM01411">
    <property type="entry name" value="Ephrin_rec_like"/>
    <property type="match status" value="3"/>
</dbReference>
<dbReference type="InterPro" id="IPR036383">
    <property type="entry name" value="TSP1_rpt_sf"/>
</dbReference>
<evidence type="ECO:0000259" key="3">
    <source>
        <dbReference type="PROSITE" id="PS00022"/>
    </source>
</evidence>
<dbReference type="Pfam" id="PF07699">
    <property type="entry name" value="Ephrin_rec_like"/>
    <property type="match status" value="3"/>
</dbReference>
<keyword evidence="2" id="KW-1015">Disulfide bond</keyword>
<evidence type="ECO:0000256" key="2">
    <source>
        <dbReference type="ARBA" id="ARBA00023157"/>
    </source>
</evidence>
<dbReference type="CDD" id="cd00054">
    <property type="entry name" value="EGF_CA"/>
    <property type="match status" value="2"/>
</dbReference>
<feature type="domain" description="EGF-like" evidence="3 4">
    <location>
        <begin position="980"/>
        <end position="991"/>
    </location>
</feature>
<dbReference type="PROSITE" id="PS01186">
    <property type="entry name" value="EGF_2"/>
    <property type="match status" value="2"/>
</dbReference>
<evidence type="ECO:0000313" key="6">
    <source>
        <dbReference type="Proteomes" id="UP001164746"/>
    </source>
</evidence>
<dbReference type="Proteomes" id="UP001164746">
    <property type="component" value="Chromosome 1"/>
</dbReference>
<dbReference type="InterPro" id="IPR035976">
    <property type="entry name" value="Sushi/SCR/CCP_sf"/>
</dbReference>
<evidence type="ECO:0000256" key="1">
    <source>
        <dbReference type="ARBA" id="ARBA00022737"/>
    </source>
</evidence>
<keyword evidence="1" id="KW-0677">Repeat</keyword>
<name>A0ABY7DAN2_MYAAR</name>
<proteinExistence type="predicted"/>
<dbReference type="Gene3D" id="2.10.25.10">
    <property type="entry name" value="Laminin"/>
    <property type="match status" value="2"/>
</dbReference>
<evidence type="ECO:0000313" key="5">
    <source>
        <dbReference type="EMBL" id="WAQ94726.1"/>
    </source>
</evidence>
<dbReference type="SUPFAM" id="SSF57184">
    <property type="entry name" value="Growth factor receptor domain"/>
    <property type="match status" value="1"/>
</dbReference>
<dbReference type="Gene3D" id="2.10.50.10">
    <property type="entry name" value="Tumor Necrosis Factor Receptor, subunit A, domain 2"/>
    <property type="match status" value="2"/>
</dbReference>
<dbReference type="Pfam" id="PF13385">
    <property type="entry name" value="Laminin_G_3"/>
    <property type="match status" value="1"/>
</dbReference>
<dbReference type="Pfam" id="PF00084">
    <property type="entry name" value="Sushi"/>
    <property type="match status" value="3"/>
</dbReference>
<dbReference type="InterPro" id="IPR000436">
    <property type="entry name" value="Sushi_SCR_CCP_dom"/>
</dbReference>
<protein>
    <submittedName>
        <fullName evidence="5">SVEP1-like protein</fullName>
    </submittedName>
</protein>
<dbReference type="InterPro" id="IPR011641">
    <property type="entry name" value="Tyr-kin_ephrin_A/B_rcpt-like"/>
</dbReference>
<dbReference type="PANTHER" id="PTHR46343:SF2">
    <property type="entry name" value="SUSHI_VON WILLEBRAND FACTOR TYPE A_EGF_PENTRAXIN DOMAIN-CONTAINING 1"/>
    <property type="match status" value="1"/>
</dbReference>
<dbReference type="InterPro" id="IPR043555">
    <property type="entry name" value="SRPX-like"/>
</dbReference>
<sequence length="1365" mass="149724">MPFGVSCIVYDDNVEYNRSCYDNRNKVVVHRQKRFDEFTTGEFAVEGAFGPIGAAIGTAVGFVVDILCIFVCGKQDPPPENEPPYVKTPARLHSTGMIVADSGKTTATVSWTAPTFYDKEDGVELRYNTSPETFRSNGMYPEGSHTVFFSAKDSKGLPVQSSLGFKIKVIRCGNPPWPKHGNLDCNNTHNGNILGTNCALKCDGGYKSPRSMTQCTLSGKWYPPKALDCKPIECQPLPFIKNGQISCMVAAYKEPCQVSCHPGYIVKGVSHVMCDASGNWGTMPNCQDTQPPKFGEGECPRDMQVIIDSPNNTASVKWDIPIGQDNSNDAVIVTEVHGFIPGIRFQAGNKTIKYTIRDAANNTGDPCIFRIYIQSVTCPPPDLEKDGRDIILYDCPNMYELGASCTLDCEGGYPLIGANTIRCVFDIHKKARWHWDSFKPFCNETNCNKLREPLNGSISCSGWAYGQMCIMQCQEGFDVPASIDSQFVCGTSTGKWRPSSYVPNCNVKTKAHHMNLASEFYYYTDRCNKSDTNLLKIQENFVKALNSSKFPEFCRHNPYCQAKFVDVTCGPATSRRKRDIHPRSAANLAYIVNFEFELPFNVPSGTSESDAFDDTAKLLYQMADVMQNAVDNGDFNLPGLHVKSDSFAFGYAQLKCVIGMVGRRTTGSCVGCTVGQFMSTRSARCEDCAFGSYQDTSNSIACKVCPHLTNTTSIGSTKISDCRAFCLPGHYSPTGLAPCAKCPSSYFQPSSLATSCNACPSGTRTRSEGGTAITNCTEYDVKTPENADISLGVNTSSSDITVTIWTMFRKNVPQEQQMVIAGLNRMENITIDFSQQPQVKMKGKAICTSSQHLKRLSWTHVGIVIQPLKLEVFINGKEICNQTDFYDFSHLNNFPTIQFIGESQLSEFFVFDRQTTTTEMSILASTCGSNISSAIITIDDLAGQTGAKFIIPSMCDAINECNSSPCGRFECQNQIGGFKCFCSGGFTGKQCEIPPNFCGDSECKNGATCRNDVSNYTCICPFGFYGQICEQKAVNGNWSAWSGYTACSVTCGGGFMTRSRTCDSPKPDPEGKPCEGNSTQTEMCNIDKCPSCRRLRRSIGVSIQCNESLEVQSCTIGCRPGLFFVDPPLPVYECGLATGYKWNHENKNNPTGRLQSCSELKRPSQTGAIFDGHYDTIPCNKENIERVKLEMTPKLSQMDCVKSGQCIAEMKAKECTAMSKGRSKRNGISLVILMKSSGPMSNDSFNIADVMKNTSAESPMGMFSDGQYVTMCPTGQYQDEKGQESCKFCPKGTTTEGIGSINVSDCKASCDATGDANNNLQLQIVMAQKQQNRILSSQDSTLKKMIYGAIHFLLRALLMFAGLAF</sequence>
<accession>A0ABY7DAN2</accession>
<dbReference type="SMART" id="SM00032">
    <property type="entry name" value="CCP"/>
    <property type="match status" value="4"/>
</dbReference>
<dbReference type="PROSITE" id="PS00010">
    <property type="entry name" value="ASX_HYDROXYL"/>
    <property type="match status" value="2"/>
</dbReference>
<dbReference type="Gene3D" id="2.10.70.10">
    <property type="entry name" value="Complement Module, domain 1"/>
    <property type="match status" value="4"/>
</dbReference>
<dbReference type="PROSITE" id="PS00022">
    <property type="entry name" value="EGF_1"/>
    <property type="match status" value="2"/>
</dbReference>
<dbReference type="InterPro" id="IPR000884">
    <property type="entry name" value="TSP1_rpt"/>
</dbReference>
<dbReference type="Pfam" id="PF02494">
    <property type="entry name" value="HYR"/>
    <property type="match status" value="1"/>
</dbReference>
<feature type="domain" description="EGF-like" evidence="3 4">
    <location>
        <begin position="1018"/>
        <end position="1029"/>
    </location>
</feature>
<dbReference type="InterPro" id="IPR000742">
    <property type="entry name" value="EGF"/>
</dbReference>
<dbReference type="CDD" id="cd00033">
    <property type="entry name" value="CCP"/>
    <property type="match status" value="3"/>
</dbReference>
<evidence type="ECO:0000259" key="4">
    <source>
        <dbReference type="PROSITE" id="PS01186"/>
    </source>
</evidence>
<dbReference type="InterPro" id="IPR001881">
    <property type="entry name" value="EGF-like_Ca-bd_dom"/>
</dbReference>